<name>A0A9D4ZFA7_ADICA</name>
<dbReference type="Proteomes" id="UP000886520">
    <property type="component" value="Chromosome 13"/>
</dbReference>
<dbReference type="EMBL" id="JABFUD020000013">
    <property type="protein sequence ID" value="KAI5071947.1"/>
    <property type="molecule type" value="Genomic_DNA"/>
</dbReference>
<feature type="transmembrane region" description="Helical" evidence="1">
    <location>
        <begin position="147"/>
        <end position="167"/>
    </location>
</feature>
<comment type="caution">
    <text evidence="2">The sequence shown here is derived from an EMBL/GenBank/DDBJ whole genome shotgun (WGS) entry which is preliminary data.</text>
</comment>
<evidence type="ECO:0000313" key="2">
    <source>
        <dbReference type="EMBL" id="KAI5071947.1"/>
    </source>
</evidence>
<evidence type="ECO:0000256" key="1">
    <source>
        <dbReference type="SAM" id="Phobius"/>
    </source>
</evidence>
<gene>
    <name evidence="2" type="ORF">GOP47_0014198</name>
</gene>
<reference evidence="2" key="1">
    <citation type="submission" date="2021-01" db="EMBL/GenBank/DDBJ databases">
        <title>Adiantum capillus-veneris genome.</title>
        <authorList>
            <person name="Fang Y."/>
            <person name="Liao Q."/>
        </authorList>
    </citation>
    <scope>NUCLEOTIDE SEQUENCE</scope>
    <source>
        <strain evidence="2">H3</strain>
        <tissue evidence="2">Leaf</tissue>
    </source>
</reference>
<keyword evidence="1" id="KW-0472">Membrane</keyword>
<sequence length="225" mass="24781">MWFDCASSLIEEQVSEDDLQELGTEAVVDQVDLSMQGVGQPCLDGHVELYFEVSEFVCSRGEIAPADNSMETDTGAAYKGEVPCREEGDTNLAGDEVFDEQVEALAGHTLEYEKVALEPFTKGLDAGMQRDHVCLAMQQVEANGRVWLLYAMLLIAMLFQVALEGLLCRFHCSYDKGDDMESSLAGDMIVAYGTNASSGQKYSYGWQEGLWMQGDKAPCYESSML</sequence>
<evidence type="ECO:0000313" key="3">
    <source>
        <dbReference type="Proteomes" id="UP000886520"/>
    </source>
</evidence>
<dbReference type="AlphaFoldDB" id="A0A9D4ZFA7"/>
<dbReference type="OrthoDB" id="1977235at2759"/>
<protein>
    <submittedName>
        <fullName evidence="2">Uncharacterized protein</fullName>
    </submittedName>
</protein>
<organism evidence="2 3">
    <name type="scientific">Adiantum capillus-veneris</name>
    <name type="common">Maidenhair fern</name>
    <dbReference type="NCBI Taxonomy" id="13818"/>
    <lineage>
        <taxon>Eukaryota</taxon>
        <taxon>Viridiplantae</taxon>
        <taxon>Streptophyta</taxon>
        <taxon>Embryophyta</taxon>
        <taxon>Tracheophyta</taxon>
        <taxon>Polypodiopsida</taxon>
        <taxon>Polypodiidae</taxon>
        <taxon>Polypodiales</taxon>
        <taxon>Pteridineae</taxon>
        <taxon>Pteridaceae</taxon>
        <taxon>Vittarioideae</taxon>
        <taxon>Adiantum</taxon>
    </lineage>
</organism>
<keyword evidence="3" id="KW-1185">Reference proteome</keyword>
<keyword evidence="1" id="KW-1133">Transmembrane helix</keyword>
<keyword evidence="1" id="KW-0812">Transmembrane</keyword>
<proteinExistence type="predicted"/>
<accession>A0A9D4ZFA7</accession>